<dbReference type="PANTHER" id="PTHR48051:SF1">
    <property type="entry name" value="RAS SUPPRESSOR PROTEIN 1"/>
    <property type="match status" value="1"/>
</dbReference>
<dbReference type="Proteomes" id="UP001497497">
    <property type="component" value="Unassembled WGS sequence"/>
</dbReference>
<dbReference type="Gene3D" id="3.80.10.10">
    <property type="entry name" value="Ribonuclease Inhibitor"/>
    <property type="match status" value="1"/>
</dbReference>
<proteinExistence type="predicted"/>
<dbReference type="InterPro" id="IPR001611">
    <property type="entry name" value="Leu-rich_rpt"/>
</dbReference>
<evidence type="ECO:0000256" key="2">
    <source>
        <dbReference type="ARBA" id="ARBA00022737"/>
    </source>
</evidence>
<evidence type="ECO:0000313" key="4">
    <source>
        <dbReference type="Proteomes" id="UP001497497"/>
    </source>
</evidence>
<dbReference type="SMART" id="SM00369">
    <property type="entry name" value="LRR_TYP"/>
    <property type="match status" value="3"/>
</dbReference>
<protein>
    <submittedName>
        <fullName evidence="3">Uncharacterized protein</fullName>
    </submittedName>
</protein>
<keyword evidence="2" id="KW-0677">Repeat</keyword>
<dbReference type="GO" id="GO:0005737">
    <property type="term" value="C:cytoplasm"/>
    <property type="evidence" value="ECO:0007669"/>
    <property type="project" value="TreeGrafter"/>
</dbReference>
<dbReference type="EMBL" id="CAXITT010000220">
    <property type="protein sequence ID" value="CAL1536069.1"/>
    <property type="molecule type" value="Genomic_DNA"/>
</dbReference>
<dbReference type="SMART" id="SM00364">
    <property type="entry name" value="LRR_BAC"/>
    <property type="match status" value="4"/>
</dbReference>
<dbReference type="PROSITE" id="PS51450">
    <property type="entry name" value="LRR"/>
    <property type="match status" value="2"/>
</dbReference>
<feature type="non-terminal residue" evidence="3">
    <location>
        <position position="143"/>
    </location>
</feature>
<evidence type="ECO:0000313" key="3">
    <source>
        <dbReference type="EMBL" id="CAL1536069.1"/>
    </source>
</evidence>
<dbReference type="InterPro" id="IPR003591">
    <property type="entry name" value="Leu-rich_rpt_typical-subtyp"/>
</dbReference>
<accession>A0AAV2HQS1</accession>
<name>A0AAV2HQS1_LYMST</name>
<reference evidence="3 4" key="1">
    <citation type="submission" date="2024-04" db="EMBL/GenBank/DDBJ databases">
        <authorList>
            <consortium name="Genoscope - CEA"/>
            <person name="William W."/>
        </authorList>
    </citation>
    <scope>NUCLEOTIDE SEQUENCE [LARGE SCALE GENOMIC DNA]</scope>
</reference>
<comment type="caution">
    <text evidence="3">The sequence shown here is derived from an EMBL/GenBank/DDBJ whole genome shotgun (WGS) entry which is preliminary data.</text>
</comment>
<dbReference type="SUPFAM" id="SSF52075">
    <property type="entry name" value="Outer arm dynein light chain 1"/>
    <property type="match status" value="1"/>
</dbReference>
<keyword evidence="4" id="KW-1185">Reference proteome</keyword>
<dbReference type="Pfam" id="PF13855">
    <property type="entry name" value="LRR_8"/>
    <property type="match status" value="1"/>
</dbReference>
<organism evidence="3 4">
    <name type="scientific">Lymnaea stagnalis</name>
    <name type="common">Great pond snail</name>
    <name type="synonym">Helix stagnalis</name>
    <dbReference type="NCBI Taxonomy" id="6523"/>
    <lineage>
        <taxon>Eukaryota</taxon>
        <taxon>Metazoa</taxon>
        <taxon>Spiralia</taxon>
        <taxon>Lophotrochozoa</taxon>
        <taxon>Mollusca</taxon>
        <taxon>Gastropoda</taxon>
        <taxon>Heterobranchia</taxon>
        <taxon>Euthyneura</taxon>
        <taxon>Panpulmonata</taxon>
        <taxon>Hygrophila</taxon>
        <taxon>Lymnaeoidea</taxon>
        <taxon>Lymnaeidae</taxon>
        <taxon>Lymnaea</taxon>
    </lineage>
</organism>
<dbReference type="PANTHER" id="PTHR48051">
    <property type="match status" value="1"/>
</dbReference>
<dbReference type="AlphaFoldDB" id="A0AAV2HQS1"/>
<keyword evidence="1" id="KW-0433">Leucine-rich repeat</keyword>
<evidence type="ECO:0000256" key="1">
    <source>
        <dbReference type="ARBA" id="ARBA00022614"/>
    </source>
</evidence>
<dbReference type="InterPro" id="IPR050216">
    <property type="entry name" value="LRR_domain-containing"/>
</dbReference>
<sequence length="143" mass="16194">MLPPFSDDYLLMCESHRSSWQVNKGLEHFSEVPGLYPQFIYSLNLSGNNLSELPPLLFTTMGNLKDLSVSGNMLKSLPNEIGNCKQLVTLSVSENCLTKLPHSLKRCQELTRLDIDKNNFAEFPGVVLKLKNLTRLYAQHLQL</sequence>
<dbReference type="InterPro" id="IPR032675">
    <property type="entry name" value="LRR_dom_sf"/>
</dbReference>
<gene>
    <name evidence="3" type="ORF">GSLYS_00009982001</name>
</gene>